<comment type="caution">
    <text evidence="1">The sequence shown here is derived from an EMBL/GenBank/DDBJ whole genome shotgun (WGS) entry which is preliminary data.</text>
</comment>
<proteinExistence type="predicted"/>
<evidence type="ECO:0000313" key="1">
    <source>
        <dbReference type="EMBL" id="MEE1865801.1"/>
    </source>
</evidence>
<name>A0AB35WNU6_9PSED</name>
<dbReference type="EMBL" id="JAZDQP010000003">
    <property type="protein sequence ID" value="MEE1865801.1"/>
    <property type="molecule type" value="Genomic_DNA"/>
</dbReference>
<reference evidence="1 2" key="1">
    <citation type="submission" date="2024-01" db="EMBL/GenBank/DDBJ databases">
        <title>Unpublished Manusciprt.</title>
        <authorList>
            <person name="Duman M."/>
            <person name="Valdes E.G."/>
            <person name="Ajmi N."/>
            <person name="Altun S."/>
            <person name="Saticioglu I.B."/>
        </authorList>
    </citation>
    <scope>NUCLEOTIDE SEQUENCE [LARGE SCALE GENOMIC DNA]</scope>
    <source>
        <strain evidence="1 2">120P</strain>
    </source>
</reference>
<accession>A0AB35WNU6</accession>
<gene>
    <name evidence="1" type="ORF">V0R53_05265</name>
</gene>
<keyword evidence="2" id="KW-1185">Reference proteome</keyword>
<organism evidence="1 2">
    <name type="scientific">Pseudomonas auratipiscis</name>
    <dbReference type="NCBI Taxonomy" id="3115853"/>
    <lineage>
        <taxon>Bacteria</taxon>
        <taxon>Pseudomonadati</taxon>
        <taxon>Pseudomonadota</taxon>
        <taxon>Gammaproteobacteria</taxon>
        <taxon>Pseudomonadales</taxon>
        <taxon>Pseudomonadaceae</taxon>
        <taxon>Pseudomonas</taxon>
    </lineage>
</organism>
<sequence>MTCITQVDSTLWALIGRLQGAEIQTPYTPSNKYFQVESVNANAVVIRTGEGGSAVALRREAFQQTLDYLVKHEHVGESNAIKIESNHNGELAGPLCKAARELPNGDLGTVVITYILPILEQCEAVAIGRLSRPTTTWLITQREPLRSSGQ</sequence>
<dbReference type="Proteomes" id="UP001307839">
    <property type="component" value="Unassembled WGS sequence"/>
</dbReference>
<evidence type="ECO:0000313" key="2">
    <source>
        <dbReference type="Proteomes" id="UP001307839"/>
    </source>
</evidence>
<dbReference type="AlphaFoldDB" id="A0AB35WNU6"/>
<protein>
    <submittedName>
        <fullName evidence="1">Uncharacterized protein</fullName>
    </submittedName>
</protein>
<dbReference type="RefSeq" id="WP_330078960.1">
    <property type="nucleotide sequence ID" value="NZ_JAZDCU010000003.1"/>
</dbReference>